<keyword evidence="3" id="KW-0489">Methyltransferase</keyword>
<feature type="domain" description="Methyltransferase" evidence="2">
    <location>
        <begin position="82"/>
        <end position="173"/>
    </location>
</feature>
<feature type="compositionally biased region" description="Basic and acidic residues" evidence="1">
    <location>
        <begin position="1"/>
        <end position="22"/>
    </location>
</feature>
<protein>
    <submittedName>
        <fullName evidence="3">Class I SAM-dependent methyltransferase</fullName>
        <ecNumber evidence="3">2.1.1.-</ecNumber>
    </submittedName>
</protein>
<dbReference type="Proteomes" id="UP001570511">
    <property type="component" value="Unassembled WGS sequence"/>
</dbReference>
<dbReference type="SUPFAM" id="SSF53335">
    <property type="entry name" value="S-adenosyl-L-methionine-dependent methyltransferases"/>
    <property type="match status" value="1"/>
</dbReference>
<gene>
    <name evidence="3" type="ORF">OS889_03130</name>
</gene>
<dbReference type="EC" id="2.1.1.-" evidence="3"/>
<keyword evidence="3" id="KW-0808">Transferase</keyword>
<dbReference type="InterPro" id="IPR029063">
    <property type="entry name" value="SAM-dependent_MTases_sf"/>
</dbReference>
<proteinExistence type="predicted"/>
<dbReference type="CDD" id="cd02440">
    <property type="entry name" value="AdoMet_MTases"/>
    <property type="match status" value="1"/>
</dbReference>
<dbReference type="Gene3D" id="3.40.50.150">
    <property type="entry name" value="Vaccinia Virus protein VP39"/>
    <property type="match status" value="1"/>
</dbReference>
<dbReference type="InterPro" id="IPR050508">
    <property type="entry name" value="Methyltransf_Superfamily"/>
</dbReference>
<reference evidence="3 4" key="1">
    <citation type="submission" date="2024-08" db="EMBL/GenBank/DDBJ databases">
        <title>Halobellus sp. MBLA0158 whole genome sequence.</title>
        <authorList>
            <person name="Hwang C.Y."/>
            <person name="Cho E.-S."/>
            <person name="Seo M.-J."/>
        </authorList>
    </citation>
    <scope>NUCLEOTIDE SEQUENCE [LARGE SCALE GENOMIC DNA]</scope>
    <source>
        <strain evidence="3 4">MBLA0158</strain>
    </source>
</reference>
<feature type="region of interest" description="Disordered" evidence="1">
    <location>
        <begin position="1"/>
        <end position="40"/>
    </location>
</feature>
<sequence length="238" mass="26446">MSARRRERDHGRETDPTGREAGESAATPEPAETAGLDRPMSLDEIRASYDEYADWLHRFERIERLVTGRYRRERFGDVGGRVLDVACGTGTNAEYLPESVEYVGVDISGEMLAKARDRLDRLGIDGDLYRMDAQDLDFDDGAFDAVLSALSTCTFPDPVAALGEMDRVRAPGGTIRLVEHGRSDVGIIARYQDWRSDAHYANAGCRWTQEPRRIVARAGLDPVDVTTGLFGTITTFEL</sequence>
<organism evidence="3 4">
    <name type="scientific">Halobellus rubicundus</name>
    <dbReference type="NCBI Taxonomy" id="2996466"/>
    <lineage>
        <taxon>Archaea</taxon>
        <taxon>Methanobacteriati</taxon>
        <taxon>Methanobacteriota</taxon>
        <taxon>Stenosarchaea group</taxon>
        <taxon>Halobacteria</taxon>
        <taxon>Halobacteriales</taxon>
        <taxon>Haloferacaceae</taxon>
        <taxon>Halobellus</taxon>
    </lineage>
</organism>
<dbReference type="AlphaFoldDB" id="A0ABD5MBZ0"/>
<evidence type="ECO:0000256" key="1">
    <source>
        <dbReference type="SAM" id="MobiDB-lite"/>
    </source>
</evidence>
<name>A0ABD5MBZ0_9EURY</name>
<dbReference type="Pfam" id="PF13649">
    <property type="entry name" value="Methyltransf_25"/>
    <property type="match status" value="1"/>
</dbReference>
<dbReference type="PANTHER" id="PTHR42912:SF80">
    <property type="entry name" value="METHYLTRANSFERASE DOMAIN-CONTAINING PROTEIN"/>
    <property type="match status" value="1"/>
</dbReference>
<accession>A0ABD5MBZ0</accession>
<dbReference type="GO" id="GO:0008168">
    <property type="term" value="F:methyltransferase activity"/>
    <property type="evidence" value="ECO:0007669"/>
    <property type="project" value="UniProtKB-KW"/>
</dbReference>
<dbReference type="GO" id="GO:0032259">
    <property type="term" value="P:methylation"/>
    <property type="evidence" value="ECO:0007669"/>
    <property type="project" value="UniProtKB-KW"/>
</dbReference>
<comment type="caution">
    <text evidence="3">The sequence shown here is derived from an EMBL/GenBank/DDBJ whole genome shotgun (WGS) entry which is preliminary data.</text>
</comment>
<dbReference type="InterPro" id="IPR041698">
    <property type="entry name" value="Methyltransf_25"/>
</dbReference>
<evidence type="ECO:0000313" key="3">
    <source>
        <dbReference type="EMBL" id="MFA1609998.1"/>
    </source>
</evidence>
<dbReference type="PANTHER" id="PTHR42912">
    <property type="entry name" value="METHYLTRANSFERASE"/>
    <property type="match status" value="1"/>
</dbReference>
<feature type="compositionally biased region" description="Low complexity" evidence="1">
    <location>
        <begin position="23"/>
        <end position="34"/>
    </location>
</feature>
<evidence type="ECO:0000313" key="4">
    <source>
        <dbReference type="Proteomes" id="UP001570511"/>
    </source>
</evidence>
<keyword evidence="4" id="KW-1185">Reference proteome</keyword>
<dbReference type="RefSeq" id="WP_372387186.1">
    <property type="nucleotide sequence ID" value="NZ_JBGNYA010000001.1"/>
</dbReference>
<evidence type="ECO:0000259" key="2">
    <source>
        <dbReference type="Pfam" id="PF13649"/>
    </source>
</evidence>
<dbReference type="EMBL" id="JBGNYA010000001">
    <property type="protein sequence ID" value="MFA1609998.1"/>
    <property type="molecule type" value="Genomic_DNA"/>
</dbReference>